<proteinExistence type="predicted"/>
<dbReference type="Pfam" id="PF05043">
    <property type="entry name" value="Mga"/>
    <property type="match status" value="1"/>
</dbReference>
<gene>
    <name evidence="2" type="ORF">UC3_00566</name>
</gene>
<dbReference type="HOGENOM" id="CLU_040898_0_0_9"/>
<reference evidence="2 3" key="1">
    <citation type="submission" date="2013-02" db="EMBL/GenBank/DDBJ databases">
        <title>The Genome Sequence of Enterococcus phoeniculicola BAA-412.</title>
        <authorList>
            <consortium name="The Broad Institute Genome Sequencing Platform"/>
            <consortium name="The Broad Institute Genome Sequencing Center for Infectious Disease"/>
            <person name="Earl A.M."/>
            <person name="Gilmore M.S."/>
            <person name="Lebreton F."/>
            <person name="Walker B."/>
            <person name="Young S.K."/>
            <person name="Zeng Q."/>
            <person name="Gargeya S."/>
            <person name="Fitzgerald M."/>
            <person name="Haas B."/>
            <person name="Abouelleil A."/>
            <person name="Alvarado L."/>
            <person name="Arachchi H.M."/>
            <person name="Berlin A.M."/>
            <person name="Chapman S.B."/>
            <person name="Dewar J."/>
            <person name="Goldberg J."/>
            <person name="Griggs A."/>
            <person name="Gujja S."/>
            <person name="Hansen M."/>
            <person name="Howarth C."/>
            <person name="Imamovic A."/>
            <person name="Larimer J."/>
            <person name="McCowan C."/>
            <person name="Murphy C."/>
            <person name="Neiman D."/>
            <person name="Pearson M."/>
            <person name="Priest M."/>
            <person name="Roberts A."/>
            <person name="Saif S."/>
            <person name="Shea T."/>
            <person name="Sisk P."/>
            <person name="Sykes S."/>
            <person name="Wortman J."/>
            <person name="Nusbaum C."/>
            <person name="Birren B."/>
        </authorList>
    </citation>
    <scope>NUCLEOTIDE SEQUENCE [LARGE SCALE GENOMIC DNA]</scope>
    <source>
        <strain evidence="2 3">ATCC BAA-412</strain>
    </source>
</reference>
<dbReference type="InterPro" id="IPR007737">
    <property type="entry name" value="Mga_HTH"/>
</dbReference>
<dbReference type="eggNOG" id="COG3711">
    <property type="taxonomic scope" value="Bacteria"/>
</dbReference>
<dbReference type="PATRIC" id="fig|1158610.3.peg.539"/>
<protein>
    <recommendedName>
        <fullName evidence="1">Mga helix-turn-helix domain-containing protein</fullName>
    </recommendedName>
</protein>
<dbReference type="Proteomes" id="UP000013785">
    <property type="component" value="Unassembled WGS sequence"/>
</dbReference>
<dbReference type="STRING" id="154621.RV11_GL000365"/>
<evidence type="ECO:0000313" key="2">
    <source>
        <dbReference type="EMBL" id="EOL47563.1"/>
    </source>
</evidence>
<keyword evidence="3" id="KW-1185">Reference proteome</keyword>
<dbReference type="RefSeq" id="WP_010767239.1">
    <property type="nucleotide sequence ID" value="NZ_ASWE01000004.1"/>
</dbReference>
<comment type="caution">
    <text evidence="2">The sequence shown here is derived from an EMBL/GenBank/DDBJ whole genome shotgun (WGS) entry which is preliminary data.</text>
</comment>
<accession>R3U2G4</accession>
<evidence type="ECO:0000313" key="3">
    <source>
        <dbReference type="Proteomes" id="UP000013785"/>
    </source>
</evidence>
<dbReference type="AlphaFoldDB" id="R3U2G4"/>
<dbReference type="OrthoDB" id="2172257at2"/>
<dbReference type="EMBL" id="AJAT01000008">
    <property type="protein sequence ID" value="EOL47563.1"/>
    <property type="molecule type" value="Genomic_DNA"/>
</dbReference>
<organism evidence="2 3">
    <name type="scientific">Enterococcus phoeniculicola ATCC BAA-412</name>
    <dbReference type="NCBI Taxonomy" id="1158610"/>
    <lineage>
        <taxon>Bacteria</taxon>
        <taxon>Bacillati</taxon>
        <taxon>Bacillota</taxon>
        <taxon>Bacilli</taxon>
        <taxon>Lactobacillales</taxon>
        <taxon>Enterococcaceae</taxon>
        <taxon>Enterococcus</taxon>
    </lineage>
</organism>
<name>R3U2G4_9ENTE</name>
<feature type="domain" description="Mga helix-turn-helix" evidence="1">
    <location>
        <begin position="86"/>
        <end position="162"/>
    </location>
</feature>
<sequence>MVQNILLNEEGKTKLKILNRVRELGKGQYPIYFFENELGFSYVKTSKLIHSMDMELQQLDPHFHLLNDRDKIEIKGDIPYFEDYQRFLCRQSLSYRFLLSTILYPNKSMADFCIEEKLSQSSVMRRLRPLISYLKESHIRLNCLQMKLTGKESVIRMIITHFIWYVSFGEDLTNYFAKEKELHMEELFSPEDSRWMIYGEEKEWNVYQGVALLRIQQGYVIDENIFQTFSLPVINKKFREILTEQKLSETAIQRENHFIGYAMFYKIQYFSIHDPRLKYVKKYLETNKVVSEHTQNFYDFCVKELFSTKISSEQNKLIWIDLFNLFLKKDVFPEVVFSYNLSTSTLMTHYHPMLLKLKKKINQFLDREYRFESARLKEREDLLILLSAIVLPYFEEKKVKKTVHLGIAGVQDESLLHFLFYHLKQITGIEIEICGNKLDKEYDLLLSSATKFLPEPMTRPYYILDTENMQMLHHIQKKIDSLLLEN</sequence>
<evidence type="ECO:0000259" key="1">
    <source>
        <dbReference type="Pfam" id="PF05043"/>
    </source>
</evidence>